<dbReference type="OMA" id="VKASHWG"/>
<dbReference type="AlphaFoldDB" id="A0A2N7S7F5"/>
<dbReference type="EMBL" id="PNQX01000001">
    <property type="protein sequence ID" value="PMQ22073.1"/>
    <property type="molecule type" value="Genomic_DNA"/>
</dbReference>
<evidence type="ECO:0000313" key="3">
    <source>
        <dbReference type="Proteomes" id="UP000235739"/>
    </source>
</evidence>
<proteinExistence type="predicted"/>
<keyword evidence="2" id="KW-0560">Oxidoreductase</keyword>
<gene>
    <name evidence="2" type="ORF">CIK84_09800</name>
</gene>
<accession>A0A2N7S7F5</accession>
<dbReference type="Gene3D" id="3.30.70.100">
    <property type="match status" value="1"/>
</dbReference>
<dbReference type="InterPro" id="IPR011008">
    <property type="entry name" value="Dimeric_a/b-barrel"/>
</dbReference>
<protein>
    <submittedName>
        <fullName evidence="2">Antibiotic biosynthesis monooxygenase</fullName>
    </submittedName>
</protein>
<dbReference type="Pfam" id="PF03992">
    <property type="entry name" value="ABM"/>
    <property type="match status" value="1"/>
</dbReference>
<dbReference type="InterPro" id="IPR007138">
    <property type="entry name" value="ABM_dom"/>
</dbReference>
<comment type="caution">
    <text evidence="2">The sequence shown here is derived from an EMBL/GenBank/DDBJ whole genome shotgun (WGS) entry which is preliminary data.</text>
</comment>
<evidence type="ECO:0000259" key="1">
    <source>
        <dbReference type="Pfam" id="PF03992"/>
    </source>
</evidence>
<evidence type="ECO:0000313" key="2">
    <source>
        <dbReference type="EMBL" id="PMQ22073.1"/>
    </source>
</evidence>
<sequence>MGTVILEGKLLCKDAAEVELVKKLLPEHIRLTKAEPGCISFTVTQSQDPWVWLVNEEFADGAAFEAHQQRATASTWGRRTSGLQRSYEVTGV</sequence>
<keyword evidence="2" id="KW-0503">Monooxygenase</keyword>
<reference evidence="2 3" key="1">
    <citation type="journal article" date="2017" name="Elife">
        <title>Extensive horizontal gene transfer in cheese-associated bacteria.</title>
        <authorList>
            <person name="Bonham K.S."/>
            <person name="Wolfe B.E."/>
            <person name="Dutton R.J."/>
        </authorList>
    </citation>
    <scope>NUCLEOTIDE SEQUENCE [LARGE SCALE GENOMIC DNA]</scope>
    <source>
        <strain evidence="2 3">JB182</strain>
    </source>
</reference>
<feature type="domain" description="ABM" evidence="1">
    <location>
        <begin position="19"/>
        <end position="75"/>
    </location>
</feature>
<dbReference type="Proteomes" id="UP000235739">
    <property type="component" value="Unassembled WGS sequence"/>
</dbReference>
<dbReference type="GO" id="GO:0004497">
    <property type="term" value="F:monooxygenase activity"/>
    <property type="evidence" value="ECO:0007669"/>
    <property type="project" value="UniProtKB-KW"/>
</dbReference>
<name>A0A2N7S7F5_9MICC</name>
<organism evidence="2 3">
    <name type="scientific">Glutamicibacter arilaitensis</name>
    <dbReference type="NCBI Taxonomy" id="256701"/>
    <lineage>
        <taxon>Bacteria</taxon>
        <taxon>Bacillati</taxon>
        <taxon>Actinomycetota</taxon>
        <taxon>Actinomycetes</taxon>
        <taxon>Micrococcales</taxon>
        <taxon>Micrococcaceae</taxon>
        <taxon>Glutamicibacter</taxon>
    </lineage>
</organism>
<dbReference type="SUPFAM" id="SSF54909">
    <property type="entry name" value="Dimeric alpha+beta barrel"/>
    <property type="match status" value="1"/>
</dbReference>
<dbReference type="RefSeq" id="WP_013348163.1">
    <property type="nucleotide sequence ID" value="NZ_JBQQPD010000062.1"/>
</dbReference>